<dbReference type="PANTHER" id="PTHR14694">
    <property type="entry name" value="CALCIUM-RESPONSIVE TRANSCRIPTION FACTOR"/>
    <property type="match status" value="1"/>
</dbReference>
<dbReference type="STRING" id="41447.ENSSDUP00000004854"/>
<dbReference type="InterPro" id="IPR029309">
    <property type="entry name" value="CaRF"/>
</dbReference>
<dbReference type="GO" id="GO:0005634">
    <property type="term" value="C:nucleus"/>
    <property type="evidence" value="ECO:0007669"/>
    <property type="project" value="TreeGrafter"/>
</dbReference>
<organism evidence="2 3">
    <name type="scientific">Seriola dumerili</name>
    <name type="common">Greater amberjack</name>
    <name type="synonym">Caranx dumerili</name>
    <dbReference type="NCBI Taxonomy" id="41447"/>
    <lineage>
        <taxon>Eukaryota</taxon>
        <taxon>Metazoa</taxon>
        <taxon>Chordata</taxon>
        <taxon>Craniata</taxon>
        <taxon>Vertebrata</taxon>
        <taxon>Euteleostomi</taxon>
        <taxon>Actinopterygii</taxon>
        <taxon>Neopterygii</taxon>
        <taxon>Teleostei</taxon>
        <taxon>Neoteleostei</taxon>
        <taxon>Acanthomorphata</taxon>
        <taxon>Carangaria</taxon>
        <taxon>Carangiformes</taxon>
        <taxon>Carangidae</taxon>
        <taxon>Seriola</taxon>
    </lineage>
</organism>
<keyword evidence="3" id="KW-1185">Reference proteome</keyword>
<reference evidence="2" key="2">
    <citation type="submission" date="2025-09" db="UniProtKB">
        <authorList>
            <consortium name="Ensembl"/>
        </authorList>
    </citation>
    <scope>IDENTIFICATION</scope>
</reference>
<reference evidence="2" key="1">
    <citation type="submission" date="2025-08" db="UniProtKB">
        <authorList>
            <consortium name="Ensembl"/>
        </authorList>
    </citation>
    <scope>IDENTIFICATION</scope>
</reference>
<dbReference type="Proteomes" id="UP000261420">
    <property type="component" value="Unplaced"/>
</dbReference>
<dbReference type="PANTHER" id="PTHR14694:SF1">
    <property type="entry name" value="CALCIUM-RESPONSIVE TRANSCRIPTION FACTOR"/>
    <property type="match status" value="1"/>
</dbReference>
<feature type="region of interest" description="Disordered" evidence="1">
    <location>
        <begin position="353"/>
        <end position="376"/>
    </location>
</feature>
<dbReference type="Ensembl" id="ENSSDUT00000004956.1">
    <property type="protein sequence ID" value="ENSSDUP00000004854.1"/>
    <property type="gene ID" value="ENSSDUG00000003596.1"/>
</dbReference>
<proteinExistence type="predicted"/>
<dbReference type="AlphaFoldDB" id="A0A3B4TFB4"/>
<dbReference type="GeneTree" id="ENSGT00390000013916"/>
<dbReference type="GO" id="GO:0000978">
    <property type="term" value="F:RNA polymerase II cis-regulatory region sequence-specific DNA binding"/>
    <property type="evidence" value="ECO:0007669"/>
    <property type="project" value="TreeGrafter"/>
</dbReference>
<dbReference type="GO" id="GO:0000981">
    <property type="term" value="F:DNA-binding transcription factor activity, RNA polymerase II-specific"/>
    <property type="evidence" value="ECO:0007669"/>
    <property type="project" value="TreeGrafter"/>
</dbReference>
<evidence type="ECO:0000313" key="3">
    <source>
        <dbReference type="Proteomes" id="UP000261420"/>
    </source>
</evidence>
<evidence type="ECO:0000256" key="1">
    <source>
        <dbReference type="SAM" id="MobiDB-lite"/>
    </source>
</evidence>
<sequence length="452" mass="51909">MSSDAPSWALRLRSVEKLGDSYRGFCCSGAEVEAILLLHKQETGCVFGTRQSPSLDKPATRLMWKSQYVPYDGIPFVNAGSRAVVMECQFGPRRKGQQPKKNSELTDEVMYKATCPARIYIKKVRKFPEFRVSTELTADRKTVRQEQEKAFQCLKNQNLETGGVIRFYLQLPTEKAHLYHSMDLPPIPPSPPDLPVVRTVPSLPPCQTGLMPSRLHPRVAERIRQLVAAGHHQVYTVRKQLRRFVEKELFKSEGLPERHNLRFFPTINDIKNHIHESQKALGLTASATEVIQTHQNINIEYHLFTETNTRDTRSQTHSDLDCLSPEAVQLFSSLTSLQPKIFAQLQVRHHQQPVDSQSVQNQSVRNQSVQNQSVQNQSVQSQSVQNQSVQNQSVQSQSLQNHLRISHLIRQFRISQFRVSQFRISQLIRQFRVSQFRISLELKLTKVQNVFI</sequence>
<protein>
    <submittedName>
        <fullName evidence="2">Calcium responsive transcription factor</fullName>
    </submittedName>
</protein>
<dbReference type="Pfam" id="PF15299">
    <property type="entry name" value="ALS2CR8"/>
    <property type="match status" value="1"/>
</dbReference>
<accession>A0A3B4TFB4</accession>
<evidence type="ECO:0000313" key="2">
    <source>
        <dbReference type="Ensembl" id="ENSSDUP00000004854.1"/>
    </source>
</evidence>
<name>A0A3B4TFB4_SERDU</name>